<reference evidence="1" key="1">
    <citation type="submission" date="2025-08" db="UniProtKB">
        <authorList>
            <consortium name="Ensembl"/>
        </authorList>
    </citation>
    <scope>IDENTIFICATION</scope>
</reference>
<sequence>MASLCYNKGCGQRFDPEHNTEGKWARLLCTGMSGMCAVFLISEPALAAMPWPEPPSRAELSPAWQELAQSCWVSRVAHGQDFSS</sequence>
<dbReference type="AlphaFoldDB" id="A0A672V213"/>
<evidence type="ECO:0000313" key="2">
    <source>
        <dbReference type="Proteomes" id="UP000472266"/>
    </source>
</evidence>
<keyword evidence="2" id="KW-1185">Reference proteome</keyword>
<evidence type="ECO:0000313" key="1">
    <source>
        <dbReference type="Ensembl" id="ENSSHBP00005021347.1"/>
    </source>
</evidence>
<dbReference type="Proteomes" id="UP000472266">
    <property type="component" value="Unplaced"/>
</dbReference>
<proteinExistence type="predicted"/>
<reference evidence="1" key="2">
    <citation type="submission" date="2025-09" db="UniProtKB">
        <authorList>
            <consortium name="Ensembl"/>
        </authorList>
    </citation>
    <scope>IDENTIFICATION</scope>
</reference>
<name>A0A672V213_STRHB</name>
<dbReference type="Ensembl" id="ENSSHBT00005025461.1">
    <property type="protein sequence ID" value="ENSSHBP00005021347.1"/>
    <property type="gene ID" value="ENSSHBG00005018116.1"/>
</dbReference>
<accession>A0A672V213</accession>
<protein>
    <submittedName>
        <fullName evidence="1">Uncharacterized protein</fullName>
    </submittedName>
</protein>
<dbReference type="InParanoid" id="A0A672V213"/>
<organism evidence="1 2">
    <name type="scientific">Strigops habroptila</name>
    <name type="common">Kakapo</name>
    <dbReference type="NCBI Taxonomy" id="2489341"/>
    <lineage>
        <taxon>Eukaryota</taxon>
        <taxon>Metazoa</taxon>
        <taxon>Chordata</taxon>
        <taxon>Craniata</taxon>
        <taxon>Vertebrata</taxon>
        <taxon>Euteleostomi</taxon>
        <taxon>Archelosauria</taxon>
        <taxon>Archosauria</taxon>
        <taxon>Dinosauria</taxon>
        <taxon>Saurischia</taxon>
        <taxon>Theropoda</taxon>
        <taxon>Coelurosauria</taxon>
        <taxon>Aves</taxon>
        <taxon>Neognathae</taxon>
        <taxon>Neoaves</taxon>
        <taxon>Telluraves</taxon>
        <taxon>Australaves</taxon>
        <taxon>Psittaciformes</taxon>
        <taxon>Psittacidae</taxon>
        <taxon>Strigops</taxon>
    </lineage>
</organism>